<evidence type="ECO:0000256" key="2">
    <source>
        <dbReference type="ARBA" id="ARBA00007379"/>
    </source>
</evidence>
<dbReference type="Proteomes" id="UP000001227">
    <property type="component" value="Chromosome"/>
</dbReference>
<keyword evidence="15" id="KW-1185">Reference proteome</keyword>
<feature type="transmembrane region" description="Helical" evidence="11">
    <location>
        <begin position="262"/>
        <end position="282"/>
    </location>
</feature>
<dbReference type="InterPro" id="IPR003838">
    <property type="entry name" value="ABC3_permease_C"/>
</dbReference>
<feature type="transmembrane region" description="Helical" evidence="11">
    <location>
        <begin position="169"/>
        <end position="188"/>
    </location>
</feature>
<dbReference type="KEGG" id="aas:Aasi_0390"/>
<evidence type="ECO:0000313" key="15">
    <source>
        <dbReference type="Proteomes" id="UP000001227"/>
    </source>
</evidence>
<dbReference type="GO" id="GO:0051301">
    <property type="term" value="P:cell division"/>
    <property type="evidence" value="ECO:0007669"/>
    <property type="project" value="UniProtKB-KW"/>
</dbReference>
<dbReference type="RefSeq" id="WP_012472571.1">
    <property type="nucleotide sequence ID" value="NC_010830.1"/>
</dbReference>
<evidence type="ECO:0000256" key="8">
    <source>
        <dbReference type="ARBA" id="ARBA00023136"/>
    </source>
</evidence>
<feature type="transmembrane region" description="Helical" evidence="11">
    <location>
        <begin position="220"/>
        <end position="242"/>
    </location>
</feature>
<organism evidence="14 15">
    <name type="scientific">Amoebophilus asiaticus (strain 5a2)</name>
    <dbReference type="NCBI Taxonomy" id="452471"/>
    <lineage>
        <taxon>Bacteria</taxon>
        <taxon>Pseudomonadati</taxon>
        <taxon>Bacteroidota</taxon>
        <taxon>Cytophagia</taxon>
        <taxon>Cytophagales</taxon>
        <taxon>Amoebophilaceae</taxon>
        <taxon>Candidatus Amoebophilus</taxon>
    </lineage>
</organism>
<evidence type="ECO:0000256" key="9">
    <source>
        <dbReference type="ARBA" id="ARBA00023306"/>
    </source>
</evidence>
<dbReference type="HOGENOM" id="CLU_073546_3_0_10"/>
<reference evidence="14 15" key="1">
    <citation type="journal article" date="2010" name="J. Bacteriol.">
        <title>The genome of the amoeba symbiont 'Candidatus Amoebophilus asiaticus' reveals common mechanisms for host cell interaction among amoeba-associated bacteria.</title>
        <authorList>
            <person name="Schmitz-Esser S."/>
            <person name="Tischler P."/>
            <person name="Arnold R."/>
            <person name="Montanaro J."/>
            <person name="Wagner M."/>
            <person name="Rattei T."/>
            <person name="Horn M."/>
        </authorList>
    </citation>
    <scope>NUCLEOTIDE SEQUENCE [LARGE SCALE GENOMIC DNA]</scope>
    <source>
        <strain evidence="14 15">5a2</strain>
    </source>
</reference>
<proteinExistence type="inferred from homology"/>
<evidence type="ECO:0000256" key="3">
    <source>
        <dbReference type="ARBA" id="ARBA00021907"/>
    </source>
</evidence>
<feature type="domain" description="ABC3 transporter permease C-terminal" evidence="12">
    <location>
        <begin position="174"/>
        <end position="288"/>
    </location>
</feature>
<dbReference type="PANTHER" id="PTHR47755:SF1">
    <property type="entry name" value="CELL DIVISION PROTEIN FTSX"/>
    <property type="match status" value="1"/>
</dbReference>
<dbReference type="AlphaFoldDB" id="B3ERF9"/>
<comment type="subcellular location">
    <subcellularLocation>
        <location evidence="1">Cell membrane</location>
        <topology evidence="1">Multi-pass membrane protein</topology>
    </subcellularLocation>
</comment>
<keyword evidence="9 10" id="KW-0131">Cell cycle</keyword>
<dbReference type="STRING" id="452471.Aasi_0390"/>
<dbReference type="PIRSF" id="PIRSF003097">
    <property type="entry name" value="FtsX"/>
    <property type="match status" value="1"/>
</dbReference>
<dbReference type="eggNOG" id="COG2177">
    <property type="taxonomic scope" value="Bacteria"/>
</dbReference>
<dbReference type="Pfam" id="PF02687">
    <property type="entry name" value="FtsX"/>
    <property type="match status" value="1"/>
</dbReference>
<evidence type="ECO:0000256" key="10">
    <source>
        <dbReference type="PIRNR" id="PIRNR003097"/>
    </source>
</evidence>
<keyword evidence="4 10" id="KW-1003">Cell membrane</keyword>
<dbReference type="Pfam" id="PF18075">
    <property type="entry name" value="FtsX_ECD"/>
    <property type="match status" value="1"/>
</dbReference>
<evidence type="ECO:0000256" key="7">
    <source>
        <dbReference type="ARBA" id="ARBA00022989"/>
    </source>
</evidence>
<keyword evidence="5 10" id="KW-0132">Cell division</keyword>
<dbReference type="EMBL" id="CP001102">
    <property type="protein sequence ID" value="ACE05811.1"/>
    <property type="molecule type" value="Genomic_DNA"/>
</dbReference>
<name>B3ERF9_AMOA5</name>
<sequence length="297" mass="33383">MKQYVERPKSQLGSFPIANVIFSTMLALFVMGLFGLLLIHATKLTKTVQENVTIQVYLNKNITENGIVKIDQFLSQQAFVLKRNGGPQILFISKKEAAENFIKETGEDFTQILKDNPLRDSYIVHIDPAYQATELLQSIKKDISDIDGVFEVCYIENLVATINKNVRQVSIVLIFFTIILLFAVIVLINNTIKLALYSQRFLIRSMNLVGATASFIRKPFLLRSMLIGLLAGTIADVLLLSLLHYANLQIDSLPTLQQPIKIFILLACIPLLGIGITFLGTYQAINKYLHLSLENLH</sequence>
<evidence type="ECO:0000313" key="14">
    <source>
        <dbReference type="EMBL" id="ACE05811.1"/>
    </source>
</evidence>
<keyword evidence="7 11" id="KW-1133">Transmembrane helix</keyword>
<evidence type="ECO:0000256" key="5">
    <source>
        <dbReference type="ARBA" id="ARBA00022618"/>
    </source>
</evidence>
<dbReference type="Gene3D" id="3.30.70.3040">
    <property type="match status" value="1"/>
</dbReference>
<gene>
    <name evidence="14" type="ordered locus">Aasi_0390</name>
</gene>
<dbReference type="InterPro" id="IPR004513">
    <property type="entry name" value="FtsX"/>
</dbReference>
<feature type="domain" description="FtsX extracellular" evidence="13">
    <location>
        <begin position="52"/>
        <end position="152"/>
    </location>
</feature>
<dbReference type="GO" id="GO:0005886">
    <property type="term" value="C:plasma membrane"/>
    <property type="evidence" value="ECO:0007669"/>
    <property type="project" value="UniProtKB-SubCell"/>
</dbReference>
<dbReference type="InterPro" id="IPR040690">
    <property type="entry name" value="FtsX_ECD"/>
</dbReference>
<keyword evidence="8 10" id="KW-0472">Membrane</keyword>
<evidence type="ECO:0000259" key="12">
    <source>
        <dbReference type="Pfam" id="PF02687"/>
    </source>
</evidence>
<evidence type="ECO:0000256" key="11">
    <source>
        <dbReference type="SAM" id="Phobius"/>
    </source>
</evidence>
<dbReference type="PANTHER" id="PTHR47755">
    <property type="entry name" value="CELL DIVISION PROTEIN FTSX"/>
    <property type="match status" value="1"/>
</dbReference>
<feature type="transmembrane region" description="Helical" evidence="11">
    <location>
        <begin position="20"/>
        <end position="39"/>
    </location>
</feature>
<evidence type="ECO:0000256" key="4">
    <source>
        <dbReference type="ARBA" id="ARBA00022475"/>
    </source>
</evidence>
<keyword evidence="6 11" id="KW-0812">Transmembrane</keyword>
<accession>B3ERF9</accession>
<evidence type="ECO:0000256" key="6">
    <source>
        <dbReference type="ARBA" id="ARBA00022692"/>
    </source>
</evidence>
<evidence type="ECO:0000256" key="1">
    <source>
        <dbReference type="ARBA" id="ARBA00004651"/>
    </source>
</evidence>
<comment type="similarity">
    <text evidence="2 10">Belongs to the ABC-4 integral membrane protein family. FtsX subfamily.</text>
</comment>
<dbReference type="OrthoDB" id="9813411at2"/>
<evidence type="ECO:0000259" key="13">
    <source>
        <dbReference type="Pfam" id="PF18075"/>
    </source>
</evidence>
<protein>
    <recommendedName>
        <fullName evidence="3 10">Cell division protein FtsX</fullName>
    </recommendedName>
</protein>